<dbReference type="Proteomes" id="UP000326500">
    <property type="component" value="Unassembled WGS sequence"/>
</dbReference>
<gene>
    <name evidence="2" type="ORF">SAMN04488571_11032</name>
</gene>
<reference evidence="2 3" key="1">
    <citation type="submission" date="2016-10" db="EMBL/GenBank/DDBJ databases">
        <authorList>
            <person name="Varghese N."/>
            <person name="Submissions S."/>
        </authorList>
    </citation>
    <scope>NUCLEOTIDE SEQUENCE [LARGE SCALE GENOMIC DNA]</scope>
    <source>
        <strain evidence="2 3">DSM 2373</strain>
    </source>
</reference>
<evidence type="ECO:0000313" key="2">
    <source>
        <dbReference type="EMBL" id="SDK40999.1"/>
    </source>
</evidence>
<dbReference type="EMBL" id="FNFT01000010">
    <property type="protein sequence ID" value="SDK40999.1"/>
    <property type="molecule type" value="Genomic_DNA"/>
</dbReference>
<proteinExistence type="predicted"/>
<sequence length="433" mass="48804">MFKQLRDLFKRTEPVEENLKLSFEELPAWLDAREEEIGRELSDAAKPPQEAIRSALDNLREIVARMKTTEGNEEVHPRLRDISKKALPQFTKSMTQILSRDPSGDPETFYATAAEILKGALRAVKGQGKYLSALYPDEMKEVRAAIRELGRGINTLTEAITRARTGQQQVEEVRRAYESLVRIREENVAVFAEIQKSREAIEGIGGKIRETEEGLAALKLRPDYTKKDEVEKKIRELKDLEDKIEREILTLRNPSLHVFSKAEKIARKTGNNAAATTINRVLDAYANRPSGDEENLVRLIEAAMPATLAMVRQGDLVLKNQDEIRLFSDPETLPAELSEVMQREREVREEDAALQEALAALPVVVEEQRLTSALTELQRERDAMRSALSRTEDQENAARASYAKERENLQSRAAALAGKEVEVDVPDLPSPSI</sequence>
<dbReference type="OrthoDB" id="111184at2157"/>
<protein>
    <recommendedName>
        <fullName evidence="4">Cell surface protein</fullName>
    </recommendedName>
</protein>
<evidence type="ECO:0000313" key="3">
    <source>
        <dbReference type="Proteomes" id="UP000326500"/>
    </source>
</evidence>
<accession>A0A1G9BNC6</accession>
<feature type="region of interest" description="Disordered" evidence="1">
    <location>
        <begin position="384"/>
        <end position="433"/>
    </location>
</feature>
<evidence type="ECO:0008006" key="4">
    <source>
        <dbReference type="Google" id="ProtNLM"/>
    </source>
</evidence>
<keyword evidence="3" id="KW-1185">Reference proteome</keyword>
<organism evidence="2 3">
    <name type="scientific">Methanoculleus thermophilus</name>
    <dbReference type="NCBI Taxonomy" id="2200"/>
    <lineage>
        <taxon>Archaea</taxon>
        <taxon>Methanobacteriati</taxon>
        <taxon>Methanobacteriota</taxon>
        <taxon>Stenosarchaea group</taxon>
        <taxon>Methanomicrobia</taxon>
        <taxon>Methanomicrobiales</taxon>
        <taxon>Methanomicrobiaceae</taxon>
        <taxon>Methanoculleus</taxon>
    </lineage>
</organism>
<evidence type="ECO:0000256" key="1">
    <source>
        <dbReference type="SAM" id="MobiDB-lite"/>
    </source>
</evidence>
<name>A0A1G9BNC6_9EURY</name>
<dbReference type="RefSeq" id="WP_066958239.1">
    <property type="nucleotide sequence ID" value="NZ_BCNX01000009.1"/>
</dbReference>
<dbReference type="AlphaFoldDB" id="A0A1G9BNC6"/>
<dbReference type="STRING" id="2200.GCA_001571405_01846"/>